<proteinExistence type="predicted"/>
<gene>
    <name evidence="1" type="ORF">BJ508DRAFT_338838</name>
</gene>
<keyword evidence="2" id="KW-1185">Reference proteome</keyword>
<sequence length="605" mass="69556">MVQLSDEQLVSFLNQIKELGAVEEDARTKTQQVEQPPSSDAGAQEATRKRYLVAIDANICLLLAIHHMLQATFPWRGGLNRNVNANALLDYSVDLCLFHMTFCERLVLPLYSLLSKEEQSVQDSLEEAWMNFFHICAAFVQTRLDHNPSQFHHVEPNITDWADRAVELLEYRYLSDPPSEEHHAFWRKRLTYPETAMDNPSLVMKRMYNSIKEREESATEELKKGLVELSADQIFALHNCLDILPKKPKASAFENETARMSRLLHDIAKFDLTIKGVWECEYLSLHSEVDWKTVYRKITRPHAIQAITAIEDLINGPKLMDLELKLLQNNRWDVGHGKYPEERFDRFKKYQSFLVLKAQLLRFLYEGYYARIPKYLEHELTASIVREDEAGKRTYPGNYDSVLQEKGFHLLAGPLIDIYMQKDSASIGQGRNIRALFDSFFHIAFGHALHFANSSQHIAAQGSKPDKAEKVKANWTKQLDLFLEKRKEFYSTPERRDVGERPWKSSLKPDLIFGTVWDYGKARDEVLSGKWDLMKREDIAATEIKKGCGSSKFEGCHAIALIASVYEIIHPKEPEPTADAAGDSPAKPYRELFEGRATQLIFPSE</sequence>
<evidence type="ECO:0000313" key="1">
    <source>
        <dbReference type="EMBL" id="RPA84888.1"/>
    </source>
</evidence>
<reference evidence="1 2" key="1">
    <citation type="journal article" date="2018" name="Nat. Ecol. Evol.">
        <title>Pezizomycetes genomes reveal the molecular basis of ectomycorrhizal truffle lifestyle.</title>
        <authorList>
            <person name="Murat C."/>
            <person name="Payen T."/>
            <person name="Noel B."/>
            <person name="Kuo A."/>
            <person name="Morin E."/>
            <person name="Chen J."/>
            <person name="Kohler A."/>
            <person name="Krizsan K."/>
            <person name="Balestrini R."/>
            <person name="Da Silva C."/>
            <person name="Montanini B."/>
            <person name="Hainaut M."/>
            <person name="Levati E."/>
            <person name="Barry K.W."/>
            <person name="Belfiori B."/>
            <person name="Cichocki N."/>
            <person name="Clum A."/>
            <person name="Dockter R.B."/>
            <person name="Fauchery L."/>
            <person name="Guy J."/>
            <person name="Iotti M."/>
            <person name="Le Tacon F."/>
            <person name="Lindquist E.A."/>
            <person name="Lipzen A."/>
            <person name="Malagnac F."/>
            <person name="Mello A."/>
            <person name="Molinier V."/>
            <person name="Miyauchi S."/>
            <person name="Poulain J."/>
            <person name="Riccioni C."/>
            <person name="Rubini A."/>
            <person name="Sitrit Y."/>
            <person name="Splivallo R."/>
            <person name="Traeger S."/>
            <person name="Wang M."/>
            <person name="Zifcakova L."/>
            <person name="Wipf D."/>
            <person name="Zambonelli A."/>
            <person name="Paolocci F."/>
            <person name="Nowrousian M."/>
            <person name="Ottonello S."/>
            <person name="Baldrian P."/>
            <person name="Spatafora J.W."/>
            <person name="Henrissat B."/>
            <person name="Nagy L.G."/>
            <person name="Aury J.M."/>
            <person name="Wincker P."/>
            <person name="Grigoriev I.V."/>
            <person name="Bonfante P."/>
            <person name="Martin F.M."/>
        </authorList>
    </citation>
    <scope>NUCLEOTIDE SEQUENCE [LARGE SCALE GENOMIC DNA]</scope>
    <source>
        <strain evidence="1 2">RN42</strain>
    </source>
</reference>
<dbReference type="AlphaFoldDB" id="A0A3N4IJK5"/>
<organism evidence="1 2">
    <name type="scientific">Ascobolus immersus RN42</name>
    <dbReference type="NCBI Taxonomy" id="1160509"/>
    <lineage>
        <taxon>Eukaryota</taxon>
        <taxon>Fungi</taxon>
        <taxon>Dikarya</taxon>
        <taxon>Ascomycota</taxon>
        <taxon>Pezizomycotina</taxon>
        <taxon>Pezizomycetes</taxon>
        <taxon>Pezizales</taxon>
        <taxon>Ascobolaceae</taxon>
        <taxon>Ascobolus</taxon>
    </lineage>
</organism>
<protein>
    <submittedName>
        <fullName evidence="1">Uncharacterized protein</fullName>
    </submittedName>
</protein>
<dbReference type="EMBL" id="ML119656">
    <property type="protein sequence ID" value="RPA84888.1"/>
    <property type="molecule type" value="Genomic_DNA"/>
</dbReference>
<name>A0A3N4IJK5_ASCIM</name>
<evidence type="ECO:0000313" key="2">
    <source>
        <dbReference type="Proteomes" id="UP000275078"/>
    </source>
</evidence>
<dbReference type="Proteomes" id="UP000275078">
    <property type="component" value="Unassembled WGS sequence"/>
</dbReference>
<accession>A0A3N4IJK5</accession>